<protein>
    <submittedName>
        <fullName evidence="8">Glycine/D-amino acid oxidase-like deaminating enzyme</fullName>
    </submittedName>
</protein>
<dbReference type="GO" id="GO:0046872">
    <property type="term" value="F:metal ion binding"/>
    <property type="evidence" value="ECO:0007669"/>
    <property type="project" value="UniProtKB-KW"/>
</dbReference>
<keyword evidence="1" id="KW-0001">2Fe-2S</keyword>
<dbReference type="SUPFAM" id="SSF50022">
    <property type="entry name" value="ISP domain"/>
    <property type="match status" value="1"/>
</dbReference>
<dbReference type="FunFam" id="2.102.10.10:FF:000014">
    <property type="entry name" value="Oxidoreductase, FAD dependent"/>
    <property type="match status" value="1"/>
</dbReference>
<keyword evidence="9" id="KW-1185">Reference proteome</keyword>
<dbReference type="PANTHER" id="PTHR13847:SF274">
    <property type="entry name" value="RIESKE 2FE-2S IRON-SULFUR PROTEIN YHFW-RELATED"/>
    <property type="match status" value="1"/>
</dbReference>
<feature type="region of interest" description="Disordered" evidence="6">
    <location>
        <begin position="478"/>
        <end position="503"/>
    </location>
</feature>
<dbReference type="AlphaFoldDB" id="A0A495JNY7"/>
<evidence type="ECO:0000313" key="8">
    <source>
        <dbReference type="EMBL" id="RKR90288.1"/>
    </source>
</evidence>
<evidence type="ECO:0000256" key="2">
    <source>
        <dbReference type="ARBA" id="ARBA00022723"/>
    </source>
</evidence>
<evidence type="ECO:0000256" key="3">
    <source>
        <dbReference type="ARBA" id="ARBA00023004"/>
    </source>
</evidence>
<proteinExistence type="predicted"/>
<dbReference type="EMBL" id="RBKT01000001">
    <property type="protein sequence ID" value="RKR90288.1"/>
    <property type="molecule type" value="Genomic_DNA"/>
</dbReference>
<evidence type="ECO:0000313" key="9">
    <source>
        <dbReference type="Proteomes" id="UP000277671"/>
    </source>
</evidence>
<dbReference type="GO" id="GO:0004497">
    <property type="term" value="F:monooxygenase activity"/>
    <property type="evidence" value="ECO:0007669"/>
    <property type="project" value="UniProtKB-ARBA"/>
</dbReference>
<keyword evidence="2" id="KW-0479">Metal-binding</keyword>
<dbReference type="Proteomes" id="UP000277671">
    <property type="component" value="Unassembled WGS sequence"/>
</dbReference>
<organism evidence="8 9">
    <name type="scientific">Micromonospora pisi</name>
    <dbReference type="NCBI Taxonomy" id="589240"/>
    <lineage>
        <taxon>Bacteria</taxon>
        <taxon>Bacillati</taxon>
        <taxon>Actinomycetota</taxon>
        <taxon>Actinomycetes</taxon>
        <taxon>Micromonosporales</taxon>
        <taxon>Micromonosporaceae</taxon>
        <taxon>Micromonospora</taxon>
    </lineage>
</organism>
<keyword evidence="4" id="KW-0411">Iron-sulfur</keyword>
<dbReference type="PROSITE" id="PS51296">
    <property type="entry name" value="RIESKE"/>
    <property type="match status" value="1"/>
</dbReference>
<keyword evidence="5" id="KW-1015">Disulfide bond</keyword>
<evidence type="ECO:0000256" key="5">
    <source>
        <dbReference type="ARBA" id="ARBA00023157"/>
    </source>
</evidence>
<dbReference type="Pfam" id="PF01266">
    <property type="entry name" value="DAO"/>
    <property type="match status" value="1"/>
</dbReference>
<feature type="compositionally biased region" description="Basic and acidic residues" evidence="6">
    <location>
        <begin position="491"/>
        <end position="503"/>
    </location>
</feature>
<dbReference type="InterPro" id="IPR036188">
    <property type="entry name" value="FAD/NAD-bd_sf"/>
</dbReference>
<comment type="caution">
    <text evidence="8">The sequence shown here is derived from an EMBL/GenBank/DDBJ whole genome shotgun (WGS) entry which is preliminary data.</text>
</comment>
<dbReference type="SUPFAM" id="SSF51905">
    <property type="entry name" value="FAD/NAD(P)-binding domain"/>
    <property type="match status" value="1"/>
</dbReference>
<dbReference type="Gene3D" id="2.102.10.10">
    <property type="entry name" value="Rieske [2Fe-2S] iron-sulphur domain"/>
    <property type="match status" value="1"/>
</dbReference>
<dbReference type="GO" id="GO:0005737">
    <property type="term" value="C:cytoplasm"/>
    <property type="evidence" value="ECO:0007669"/>
    <property type="project" value="TreeGrafter"/>
</dbReference>
<dbReference type="InterPro" id="IPR038010">
    <property type="entry name" value="YhfW_C"/>
</dbReference>
<keyword evidence="3" id="KW-0408">Iron</keyword>
<dbReference type="GO" id="GO:0051537">
    <property type="term" value="F:2 iron, 2 sulfur cluster binding"/>
    <property type="evidence" value="ECO:0007669"/>
    <property type="project" value="UniProtKB-KW"/>
</dbReference>
<name>A0A495JNY7_9ACTN</name>
<reference evidence="8 9" key="1">
    <citation type="submission" date="2018-10" db="EMBL/GenBank/DDBJ databases">
        <title>Sequencing the genomes of 1000 actinobacteria strains.</title>
        <authorList>
            <person name="Klenk H.-P."/>
        </authorList>
    </citation>
    <scope>NUCLEOTIDE SEQUENCE [LARGE SCALE GENOMIC DNA]</scope>
    <source>
        <strain evidence="8 9">DSM 45175</strain>
    </source>
</reference>
<dbReference type="Gene3D" id="3.30.9.10">
    <property type="entry name" value="D-Amino Acid Oxidase, subunit A, domain 2"/>
    <property type="match status" value="1"/>
</dbReference>
<dbReference type="Gene3D" id="3.50.50.60">
    <property type="entry name" value="FAD/NAD(P)-binding domain"/>
    <property type="match status" value="1"/>
</dbReference>
<dbReference type="InterPro" id="IPR006076">
    <property type="entry name" value="FAD-dep_OxRdtase"/>
</dbReference>
<dbReference type="Pfam" id="PF00355">
    <property type="entry name" value="Rieske"/>
    <property type="match status" value="1"/>
</dbReference>
<evidence type="ECO:0000259" key="7">
    <source>
        <dbReference type="PROSITE" id="PS51296"/>
    </source>
</evidence>
<dbReference type="InterPro" id="IPR017941">
    <property type="entry name" value="Rieske_2Fe-2S"/>
</dbReference>
<sequence>MDSTGSTSFPALAGDVEVDVAVVGGGIAGLCTAWELVRAGLQVAIFEADRVASGVTGYTTAKLTAQHGLVYAHLRSSFGADAARQYAASQQDAIAHVAEIVAELDIECDLERLPAFTYLPPESDPGQIEAEVEAATAAGLPASLVTETGLPYRIGAAIRVEQQAQFHPRRYLLALASDLTARGGQIFERTRIVGLDEGEPCRLTSESGATVTAREVVVATHYPIFDRAALFTRLEPRRELVVAAVIDPDDDPAGMYVTPAENTRSVRTAPYGEGRRLLIVTGETFKPGTPGVADRLATLTDWTSERFRVEAFAYHWAAQDNMTTDHVPHVGRLHPGAEHVYVATGFNAWGMSSAVMASRLLTGLIGGDVPPWAALYDPRRVHPTVEAGNFLKANIAVARRFVGDRIRPTTHADSPEDIAPGNGAIVRISGERCAAYRDDAGDLHTVSATCTHLGCLVAFNEVEKTWDCPCHGSRFGTDGTVIQGPATKPLRPREPDGQESGRT</sequence>
<dbReference type="InterPro" id="IPR005805">
    <property type="entry name" value="Rieske_Fe-S_prot_C"/>
</dbReference>
<dbReference type="InterPro" id="IPR036922">
    <property type="entry name" value="Rieske_2Fe-2S_sf"/>
</dbReference>
<dbReference type="CDD" id="cd03477">
    <property type="entry name" value="Rieske_YhfW_C"/>
    <property type="match status" value="1"/>
</dbReference>
<dbReference type="PANTHER" id="PTHR13847">
    <property type="entry name" value="SARCOSINE DEHYDROGENASE-RELATED"/>
    <property type="match status" value="1"/>
</dbReference>
<feature type="domain" description="Rieske" evidence="7">
    <location>
        <begin position="410"/>
        <end position="492"/>
    </location>
</feature>
<gene>
    <name evidence="8" type="ORF">BDK92_4658</name>
</gene>
<evidence type="ECO:0000256" key="4">
    <source>
        <dbReference type="ARBA" id="ARBA00023014"/>
    </source>
</evidence>
<accession>A0A495JNY7</accession>
<dbReference type="GO" id="GO:0016705">
    <property type="term" value="F:oxidoreductase activity, acting on paired donors, with incorporation or reduction of molecular oxygen"/>
    <property type="evidence" value="ECO:0007669"/>
    <property type="project" value="UniProtKB-ARBA"/>
</dbReference>
<evidence type="ECO:0000256" key="6">
    <source>
        <dbReference type="SAM" id="MobiDB-lite"/>
    </source>
</evidence>
<dbReference type="GO" id="GO:0016020">
    <property type="term" value="C:membrane"/>
    <property type="evidence" value="ECO:0007669"/>
    <property type="project" value="InterPro"/>
</dbReference>
<evidence type="ECO:0000256" key="1">
    <source>
        <dbReference type="ARBA" id="ARBA00022714"/>
    </source>
</evidence>
<dbReference type="PRINTS" id="PR00162">
    <property type="entry name" value="RIESKE"/>
</dbReference>